<feature type="region of interest" description="Disordered" evidence="1">
    <location>
        <begin position="253"/>
        <end position="281"/>
    </location>
</feature>
<reference evidence="2 3" key="1">
    <citation type="submission" date="2021-02" db="EMBL/GenBank/DDBJ databases">
        <title>Leishmania (Mundinia) enrietti genome sequencing and assembly.</title>
        <authorList>
            <person name="Almutairi H."/>
            <person name="Gatherer D."/>
        </authorList>
    </citation>
    <scope>NUCLEOTIDE SEQUENCE [LARGE SCALE GENOMIC DNA]</scope>
    <source>
        <strain evidence="2">CUR178</strain>
    </source>
</reference>
<evidence type="ECO:0000313" key="3">
    <source>
        <dbReference type="Proteomes" id="UP000674179"/>
    </source>
</evidence>
<gene>
    <name evidence="2" type="ORF">CUR178_04001</name>
</gene>
<dbReference type="KEGG" id="lenr:94171225"/>
<feature type="region of interest" description="Disordered" evidence="1">
    <location>
        <begin position="154"/>
        <end position="176"/>
    </location>
</feature>
<evidence type="ECO:0000256" key="1">
    <source>
        <dbReference type="SAM" id="MobiDB-lite"/>
    </source>
</evidence>
<organism evidence="2 3">
    <name type="scientific">Leishmania enriettii</name>
    <dbReference type="NCBI Taxonomy" id="5663"/>
    <lineage>
        <taxon>Eukaryota</taxon>
        <taxon>Discoba</taxon>
        <taxon>Euglenozoa</taxon>
        <taxon>Kinetoplastea</taxon>
        <taxon>Metakinetoplastina</taxon>
        <taxon>Trypanosomatida</taxon>
        <taxon>Trypanosomatidae</taxon>
        <taxon>Leishmaniinae</taxon>
        <taxon>Leishmania</taxon>
    </lineage>
</organism>
<name>A0A836HH89_LEIEN</name>
<keyword evidence="3" id="KW-1185">Reference proteome</keyword>
<evidence type="ECO:0000313" key="2">
    <source>
        <dbReference type="EMBL" id="KAG5476815.1"/>
    </source>
</evidence>
<dbReference type="OrthoDB" id="271276at2759"/>
<dbReference type="Proteomes" id="UP000674179">
    <property type="component" value="Chromosome 26"/>
</dbReference>
<comment type="caution">
    <text evidence="2">The sequence shown here is derived from an EMBL/GenBank/DDBJ whole genome shotgun (WGS) entry which is preliminary data.</text>
</comment>
<accession>A0A836HH89</accession>
<dbReference type="RefSeq" id="XP_067692281.1">
    <property type="nucleotide sequence ID" value="XM_067835715.1"/>
</dbReference>
<protein>
    <submittedName>
        <fullName evidence="2">Uncharacterized protein</fullName>
    </submittedName>
</protein>
<dbReference type="GeneID" id="94171225"/>
<proteinExistence type="predicted"/>
<sequence>MPNPFSGNEKAAAFVNYYASPRMVNSSVNRLHYGGVERKKQAEARAMEEAYPPTPSARRSHAQLEAYLQNCVQGELLRRQQHRAALQQELYPDIEETPRYLSRKEMAHHIHHMYDEALKVRRAREAELRRIFGTDKDAEEVKKETVYQYQRLPASSARSLTGPSPRSAPSARGYNRGNVDLNTVADYCKQLEKGWRPPSASVEHDDHRRLLVSQYDYYADPRKYTELMLKPRPLTGKERAALQARLEMLSRPARVNSPVVQSDGQDGQPPFRVSRKVLQHD</sequence>
<dbReference type="EMBL" id="JAFHKP010000026">
    <property type="protein sequence ID" value="KAG5476815.1"/>
    <property type="molecule type" value="Genomic_DNA"/>
</dbReference>
<dbReference type="AlphaFoldDB" id="A0A836HH89"/>